<keyword evidence="3" id="KW-0479">Metal-binding</keyword>
<keyword evidence="2" id="KW-0813">Transport</keyword>
<reference evidence="10" key="1">
    <citation type="submission" date="2015-09" db="EMBL/GenBank/DDBJ databases">
        <authorList>
            <person name="Shao Z."/>
            <person name="Wang L."/>
        </authorList>
    </citation>
    <scope>NUCLEOTIDE SEQUENCE [LARGE SCALE GENOMIC DNA]</scope>
    <source>
        <strain evidence="10">F13-1</strain>
    </source>
</reference>
<evidence type="ECO:0000313" key="10">
    <source>
        <dbReference type="Proteomes" id="UP000217763"/>
    </source>
</evidence>
<dbReference type="PANTHER" id="PTHR45663:SF11">
    <property type="entry name" value="GEO12009P1"/>
    <property type="match status" value="1"/>
</dbReference>
<dbReference type="Pfam" id="PF21352">
    <property type="entry name" value="Zn_ribbon_Thio2"/>
    <property type="match status" value="1"/>
</dbReference>
<evidence type="ECO:0000256" key="7">
    <source>
        <dbReference type="NCBIfam" id="TIGR01068"/>
    </source>
</evidence>
<dbReference type="PRINTS" id="PR00421">
    <property type="entry name" value="THIOREDOXIN"/>
</dbReference>
<dbReference type="PANTHER" id="PTHR45663">
    <property type="entry name" value="GEO12009P1"/>
    <property type="match status" value="1"/>
</dbReference>
<evidence type="ECO:0000259" key="8">
    <source>
        <dbReference type="PROSITE" id="PS51352"/>
    </source>
</evidence>
<dbReference type="InterPro" id="IPR017937">
    <property type="entry name" value="Thioredoxin_CS"/>
</dbReference>
<dbReference type="GO" id="GO:0015035">
    <property type="term" value="F:protein-disulfide reductase activity"/>
    <property type="evidence" value="ECO:0007669"/>
    <property type="project" value="UniProtKB-UniRule"/>
</dbReference>
<accession>A0A291HTC8</accession>
<protein>
    <recommendedName>
        <fullName evidence="7">Thioredoxin</fullName>
    </recommendedName>
</protein>
<dbReference type="RefSeq" id="WP_096779992.1">
    <property type="nucleotide sequence ID" value="NZ_CP012621.1"/>
</dbReference>
<evidence type="ECO:0000256" key="6">
    <source>
        <dbReference type="ARBA" id="ARBA00023284"/>
    </source>
</evidence>
<evidence type="ECO:0000256" key="2">
    <source>
        <dbReference type="ARBA" id="ARBA00022448"/>
    </source>
</evidence>
<dbReference type="Pfam" id="PF00085">
    <property type="entry name" value="Thioredoxin"/>
    <property type="match status" value="1"/>
</dbReference>
<dbReference type="Proteomes" id="UP000217763">
    <property type="component" value="Chromosome"/>
</dbReference>
<dbReference type="SUPFAM" id="SSF52833">
    <property type="entry name" value="Thioredoxin-like"/>
    <property type="match status" value="1"/>
</dbReference>
<dbReference type="GO" id="GO:0046872">
    <property type="term" value="F:metal ion binding"/>
    <property type="evidence" value="ECO:0007669"/>
    <property type="project" value="UniProtKB-KW"/>
</dbReference>
<dbReference type="PROSITE" id="PS00194">
    <property type="entry name" value="THIOREDOXIN_1"/>
    <property type="match status" value="1"/>
</dbReference>
<evidence type="ECO:0000256" key="1">
    <source>
        <dbReference type="ARBA" id="ARBA00008987"/>
    </source>
</evidence>
<keyword evidence="5" id="KW-1015">Disulfide bond</keyword>
<dbReference type="CDD" id="cd02947">
    <property type="entry name" value="TRX_family"/>
    <property type="match status" value="1"/>
</dbReference>
<dbReference type="InterPro" id="IPR049299">
    <property type="entry name" value="Thio2_N"/>
</dbReference>
<feature type="domain" description="Thioredoxin" evidence="8">
    <location>
        <begin position="26"/>
        <end position="143"/>
    </location>
</feature>
<dbReference type="Gene3D" id="3.40.30.10">
    <property type="entry name" value="Glutaredoxin"/>
    <property type="match status" value="1"/>
</dbReference>
<dbReference type="InterPro" id="IPR013766">
    <property type="entry name" value="Thioredoxin_domain"/>
</dbReference>
<dbReference type="Gene3D" id="2.30.30.380">
    <property type="entry name" value="Zn-finger domain of Sec23/24"/>
    <property type="match status" value="1"/>
</dbReference>
<evidence type="ECO:0000313" key="9">
    <source>
        <dbReference type="EMBL" id="ATG75311.1"/>
    </source>
</evidence>
<dbReference type="InterPro" id="IPR005746">
    <property type="entry name" value="Thioredoxin"/>
</dbReference>
<name>A0A291HTC8_9GAMM</name>
<dbReference type="NCBIfam" id="TIGR01068">
    <property type="entry name" value="thioredoxin"/>
    <property type="match status" value="1"/>
</dbReference>
<evidence type="ECO:0000256" key="3">
    <source>
        <dbReference type="ARBA" id="ARBA00022723"/>
    </source>
</evidence>
<keyword evidence="6" id="KW-0676">Redox-active center</keyword>
<evidence type="ECO:0000256" key="4">
    <source>
        <dbReference type="ARBA" id="ARBA00022982"/>
    </source>
</evidence>
<dbReference type="InterPro" id="IPR036249">
    <property type="entry name" value="Thioredoxin-like_sf"/>
</dbReference>
<sequence length="143" mass="15486">MSEHFLICPACGAKNRVPATRLQQGPQCGKCKTALLPAGPLTLDGPRLERLLAHETLPLVVDFWAPWCGPCKMMAPVFEAAAGELQGRLRLAKLDTEAHPQAAARFGIRSIPTLIVFSGGKELARQSGALPAGQLRQWLAQFY</sequence>
<dbReference type="KEGG" id="zdf:AN401_16795"/>
<keyword evidence="4" id="KW-0249">Electron transport</keyword>
<dbReference type="FunFam" id="3.40.30.10:FF:000001">
    <property type="entry name" value="Thioredoxin"/>
    <property type="match status" value="1"/>
</dbReference>
<dbReference type="PROSITE" id="PS51352">
    <property type="entry name" value="THIOREDOXIN_2"/>
    <property type="match status" value="1"/>
</dbReference>
<dbReference type="EMBL" id="CP012621">
    <property type="protein sequence ID" value="ATG75311.1"/>
    <property type="molecule type" value="Genomic_DNA"/>
</dbReference>
<keyword evidence="10" id="KW-1185">Reference proteome</keyword>
<dbReference type="AlphaFoldDB" id="A0A291HTC8"/>
<organism evidence="9 10">
    <name type="scientific">Zobellella denitrificans</name>
    <dbReference type="NCBI Taxonomy" id="347534"/>
    <lineage>
        <taxon>Bacteria</taxon>
        <taxon>Pseudomonadati</taxon>
        <taxon>Pseudomonadota</taxon>
        <taxon>Gammaproteobacteria</taxon>
        <taxon>Aeromonadales</taxon>
        <taxon>Aeromonadaceae</taxon>
        <taxon>Zobellella</taxon>
    </lineage>
</organism>
<gene>
    <name evidence="9" type="ORF">AN401_16795</name>
</gene>
<comment type="similarity">
    <text evidence="1">Belongs to the thioredoxin family.</text>
</comment>
<dbReference type="NCBIfam" id="NF008229">
    <property type="entry name" value="PRK10996.1"/>
    <property type="match status" value="1"/>
</dbReference>
<dbReference type="GO" id="GO:0005737">
    <property type="term" value="C:cytoplasm"/>
    <property type="evidence" value="ECO:0007669"/>
    <property type="project" value="TreeGrafter"/>
</dbReference>
<proteinExistence type="inferred from homology"/>
<evidence type="ECO:0000256" key="5">
    <source>
        <dbReference type="ARBA" id="ARBA00023157"/>
    </source>
</evidence>